<dbReference type="Gene3D" id="1.10.760.10">
    <property type="entry name" value="Cytochrome c-like domain"/>
    <property type="match status" value="2"/>
</dbReference>
<dbReference type="GO" id="GO:0004601">
    <property type="term" value="F:peroxidase activity"/>
    <property type="evidence" value="ECO:0007669"/>
    <property type="project" value="UniProtKB-KW"/>
</dbReference>
<dbReference type="InterPro" id="IPR051395">
    <property type="entry name" value="Cytochrome_c_Peroxidase/MauG"/>
</dbReference>
<dbReference type="PIRSF" id="PIRSF000294">
    <property type="entry name" value="Cytochrome-c_peroxidase"/>
    <property type="match status" value="1"/>
</dbReference>
<dbReference type="PANTHER" id="PTHR30600">
    <property type="entry name" value="CYTOCHROME C PEROXIDASE-RELATED"/>
    <property type="match status" value="1"/>
</dbReference>
<feature type="chain" id="PRO_5047358279" evidence="4">
    <location>
        <begin position="28"/>
        <end position="353"/>
    </location>
</feature>
<gene>
    <name evidence="6" type="ORF">PEPS_06640</name>
</gene>
<keyword evidence="2 4" id="KW-0732">Signal</keyword>
<dbReference type="InterPro" id="IPR036909">
    <property type="entry name" value="Cyt_c-like_dom_sf"/>
</dbReference>
<reference evidence="6 7" key="1">
    <citation type="submission" date="2021-12" db="EMBL/GenBank/DDBJ databases">
        <title>Genome sequencing of bacteria with rrn-lacking chromosome and rrn-plasmid.</title>
        <authorList>
            <person name="Anda M."/>
            <person name="Iwasaki W."/>
        </authorList>
    </citation>
    <scope>NUCLEOTIDE SEQUENCE [LARGE SCALE GENOMIC DNA]</scope>
    <source>
        <strain evidence="6 7">NBRC 101262</strain>
    </source>
</reference>
<feature type="signal peptide" evidence="4">
    <location>
        <begin position="1"/>
        <end position="27"/>
    </location>
</feature>
<evidence type="ECO:0000256" key="3">
    <source>
        <dbReference type="ARBA" id="ARBA00023002"/>
    </source>
</evidence>
<name>A0ABM7VBT7_9BACT</name>
<dbReference type="InterPro" id="IPR004852">
    <property type="entry name" value="Di-haem_cyt_c_peroxidsae"/>
</dbReference>
<comment type="subcellular location">
    <subcellularLocation>
        <location evidence="1">Cell envelope</location>
    </subcellularLocation>
</comment>
<keyword evidence="6" id="KW-0575">Peroxidase</keyword>
<dbReference type="EMBL" id="AP025292">
    <property type="protein sequence ID" value="BDC98383.1"/>
    <property type="molecule type" value="Genomic_DNA"/>
</dbReference>
<dbReference type="Pfam" id="PF03150">
    <property type="entry name" value="CCP_MauG"/>
    <property type="match status" value="1"/>
</dbReference>
<evidence type="ECO:0000256" key="4">
    <source>
        <dbReference type="SAM" id="SignalP"/>
    </source>
</evidence>
<dbReference type="PANTHER" id="PTHR30600:SF10">
    <property type="entry name" value="BLL6722 PROTEIN"/>
    <property type="match status" value="1"/>
</dbReference>
<organism evidence="6 7">
    <name type="scientific">Persicobacter psychrovividus</name>
    <dbReference type="NCBI Taxonomy" id="387638"/>
    <lineage>
        <taxon>Bacteria</taxon>
        <taxon>Pseudomonadati</taxon>
        <taxon>Bacteroidota</taxon>
        <taxon>Cytophagia</taxon>
        <taxon>Cytophagales</taxon>
        <taxon>Persicobacteraceae</taxon>
        <taxon>Persicobacter</taxon>
    </lineage>
</organism>
<evidence type="ECO:0000256" key="1">
    <source>
        <dbReference type="ARBA" id="ARBA00004196"/>
    </source>
</evidence>
<protein>
    <submittedName>
        <fullName evidence="6">Cytochrome-c peroxidase</fullName>
    </submittedName>
</protein>
<keyword evidence="7" id="KW-1185">Reference proteome</keyword>
<dbReference type="SUPFAM" id="SSF46626">
    <property type="entry name" value="Cytochrome c"/>
    <property type="match status" value="2"/>
</dbReference>
<evidence type="ECO:0000313" key="7">
    <source>
        <dbReference type="Proteomes" id="UP001354989"/>
    </source>
</evidence>
<sequence>MVRPHGVKNSKQMRKYTFLLIALTAMAFSCVWQKEPAQENVATPYALEAPAKFPKISIPEDNPMTVEGVAMGRRIYYDRSLNTQKVGVACSDCHQQKAGFSSPGEKGQLAIMPHVNLAYETSFLWNGAEQGILEDVMLFEIKDFFAADLSYVNADAEYKRLAKVAFGKDDIDYQTMAYALAQFSRTQLSGNSKFDQYNRGEIQLSEQEKRGLELFFSEDGDCFHCHSTVLFSDSDFHNIGLDSTFNLGNAGRYVISQDSVDIGKFKTPSLRNIAVSAPYMHDNRFETLEQVVDFYAEGVHFTKYTDPLMKHEGGINLNQQQRVDLIAFLNTLTDESYLSNEELSNPFNTNEKN</sequence>
<evidence type="ECO:0000259" key="5">
    <source>
        <dbReference type="Pfam" id="PF03150"/>
    </source>
</evidence>
<evidence type="ECO:0000313" key="6">
    <source>
        <dbReference type="EMBL" id="BDC98383.1"/>
    </source>
</evidence>
<evidence type="ECO:0000256" key="2">
    <source>
        <dbReference type="ARBA" id="ARBA00022729"/>
    </source>
</evidence>
<keyword evidence="3" id="KW-0560">Oxidoreductase</keyword>
<proteinExistence type="predicted"/>
<accession>A0ABM7VBT7</accession>
<dbReference type="Proteomes" id="UP001354989">
    <property type="component" value="Chromosome"/>
</dbReference>
<dbReference type="InterPro" id="IPR026259">
    <property type="entry name" value="MauG/Cytc_peroxidase"/>
</dbReference>
<feature type="domain" description="Di-haem cytochrome c peroxidase" evidence="5">
    <location>
        <begin position="67"/>
        <end position="201"/>
    </location>
</feature>